<keyword evidence="2" id="KW-1185">Reference proteome</keyword>
<reference evidence="1 2" key="1">
    <citation type="submission" date="2024-03" db="EMBL/GenBank/DDBJ databases">
        <title>Chitinophaga caseinilytica sp. nov., a casein hydrolysing bacterium isolated from forest soil.</title>
        <authorList>
            <person name="Lee D.S."/>
            <person name="Han D.M."/>
            <person name="Baek J.H."/>
            <person name="Choi D.G."/>
            <person name="Jeon J.H."/>
            <person name="Jeon C.O."/>
        </authorList>
    </citation>
    <scope>NUCLEOTIDE SEQUENCE [LARGE SCALE GENOMIC DNA]</scope>
    <source>
        <strain evidence="1 2">KACC 19118</strain>
    </source>
</reference>
<proteinExistence type="predicted"/>
<dbReference type="RefSeq" id="WP_341839432.1">
    <property type="nucleotide sequence ID" value="NZ_CP149792.1"/>
</dbReference>
<name>A0ABZ2YZ07_9BACT</name>
<dbReference type="EMBL" id="CP150096">
    <property type="protein sequence ID" value="WZN44663.1"/>
    <property type="molecule type" value="Genomic_DNA"/>
</dbReference>
<accession>A0ABZ2YZ07</accession>
<dbReference type="Proteomes" id="UP001449657">
    <property type="component" value="Chromosome"/>
</dbReference>
<sequence length="169" mass="18686">MLKQIVFTAACCVTLPSLKAQQSFGVNRDSVKATGMELVVRNATRNVNGYLVNTGNGKTSFKSIGNALQFTVGTAGFPQAGDSVYTNAAWKGRYVKIWRNGLLVCTTCPDSTLVDTSLGKILFRPALAPAEKIYLEAFHARDFSFLPVFFQQDAYALERKFIHQTLHRQ</sequence>
<evidence type="ECO:0000313" key="2">
    <source>
        <dbReference type="Proteomes" id="UP001449657"/>
    </source>
</evidence>
<protein>
    <submittedName>
        <fullName evidence="1">Uncharacterized protein</fullName>
    </submittedName>
</protein>
<gene>
    <name evidence="1" type="ORF">WJU22_17345</name>
</gene>
<organism evidence="1 2">
    <name type="scientific">Chitinophaga caseinilytica</name>
    <dbReference type="NCBI Taxonomy" id="2267521"/>
    <lineage>
        <taxon>Bacteria</taxon>
        <taxon>Pseudomonadati</taxon>
        <taxon>Bacteroidota</taxon>
        <taxon>Chitinophagia</taxon>
        <taxon>Chitinophagales</taxon>
        <taxon>Chitinophagaceae</taxon>
        <taxon>Chitinophaga</taxon>
    </lineage>
</organism>
<evidence type="ECO:0000313" key="1">
    <source>
        <dbReference type="EMBL" id="WZN44663.1"/>
    </source>
</evidence>